<dbReference type="OrthoDB" id="9796595at2"/>
<sequence length="234" mass="26290">MKELISMNDEHPLLSLMIPIADIIAKTIGDNCEVAIHDLTHPKHSIFYIVNGSLTGRKKYDGLSPAFNELVQLATLHEDNLVNYFDSENGHLFKCSKSLIRDENQHIIGCFCINIAIDNYLQMKSTIDSLCETQHIDNLNVQKTQAGNLDSNISELVHDMIINTYSELKGAKSKLSKADKIELVRFLNDKGIFRVKGTIEMVGELLKISKFTVYSYLEQIKSNSDPALISRSSS</sequence>
<name>A0A5C1QNF2_9SPIO</name>
<dbReference type="InterPro" id="IPR013559">
    <property type="entry name" value="YheO"/>
</dbReference>
<dbReference type="Proteomes" id="UP000324209">
    <property type="component" value="Chromosome"/>
</dbReference>
<dbReference type="PANTHER" id="PTHR35568">
    <property type="entry name" value="TRANSCRIPTIONAL REGULATOR DAUR"/>
    <property type="match status" value="1"/>
</dbReference>
<organism evidence="3 4">
    <name type="scientific">Oceanispirochaeta crateris</name>
    <dbReference type="NCBI Taxonomy" id="2518645"/>
    <lineage>
        <taxon>Bacteria</taxon>
        <taxon>Pseudomonadati</taxon>
        <taxon>Spirochaetota</taxon>
        <taxon>Spirochaetia</taxon>
        <taxon>Spirochaetales</taxon>
        <taxon>Spirochaetaceae</taxon>
        <taxon>Oceanispirochaeta</taxon>
    </lineage>
</organism>
<evidence type="ECO:0000313" key="4">
    <source>
        <dbReference type="Proteomes" id="UP000324209"/>
    </source>
</evidence>
<feature type="domain" description="YheO-like" evidence="1">
    <location>
        <begin position="15"/>
        <end position="125"/>
    </location>
</feature>
<dbReference type="Pfam" id="PF13309">
    <property type="entry name" value="HTH_22"/>
    <property type="match status" value="1"/>
</dbReference>
<proteinExistence type="predicted"/>
<accession>A0A5C1QNF2</accession>
<feature type="domain" description="Transcriptional regulator DauR-like HTH" evidence="2">
    <location>
        <begin position="159"/>
        <end position="217"/>
    </location>
</feature>
<reference evidence="3 4" key="1">
    <citation type="submission" date="2019-02" db="EMBL/GenBank/DDBJ databases">
        <title>Complete Genome Sequence and Methylome Analysis of free living Spirochaetas.</title>
        <authorList>
            <person name="Fomenkov A."/>
            <person name="Dubinina G."/>
            <person name="Leshcheva N."/>
            <person name="Mikheeva N."/>
            <person name="Grabovich M."/>
            <person name="Vincze T."/>
            <person name="Roberts R.J."/>
        </authorList>
    </citation>
    <scope>NUCLEOTIDE SEQUENCE [LARGE SCALE GENOMIC DNA]</scope>
    <source>
        <strain evidence="3 4">K2</strain>
    </source>
</reference>
<evidence type="ECO:0000313" key="3">
    <source>
        <dbReference type="EMBL" id="QEN09625.1"/>
    </source>
</evidence>
<protein>
    <recommendedName>
        <fullName evidence="5">Transcriptional regulator</fullName>
    </recommendedName>
</protein>
<dbReference type="AlphaFoldDB" id="A0A5C1QNF2"/>
<gene>
    <name evidence="3" type="ORF">EXM22_17145</name>
</gene>
<dbReference type="EMBL" id="CP036150">
    <property type="protein sequence ID" value="QEN09625.1"/>
    <property type="molecule type" value="Genomic_DNA"/>
</dbReference>
<evidence type="ECO:0000259" key="1">
    <source>
        <dbReference type="Pfam" id="PF08348"/>
    </source>
</evidence>
<dbReference type="InterPro" id="IPR039445">
    <property type="entry name" value="DauR-like_HTH"/>
</dbReference>
<dbReference type="InterPro" id="IPR039446">
    <property type="entry name" value="DauR-like"/>
</dbReference>
<evidence type="ECO:0008006" key="5">
    <source>
        <dbReference type="Google" id="ProtNLM"/>
    </source>
</evidence>
<dbReference type="Pfam" id="PF08348">
    <property type="entry name" value="PAS_6"/>
    <property type="match status" value="1"/>
</dbReference>
<dbReference type="PANTHER" id="PTHR35568:SF1">
    <property type="entry name" value="TRANSCRIPTIONAL REGULATOR DAUR"/>
    <property type="match status" value="1"/>
</dbReference>
<dbReference type="RefSeq" id="WP_149487698.1">
    <property type="nucleotide sequence ID" value="NZ_CP036150.1"/>
</dbReference>
<keyword evidence="4" id="KW-1185">Reference proteome</keyword>
<evidence type="ECO:0000259" key="2">
    <source>
        <dbReference type="Pfam" id="PF13309"/>
    </source>
</evidence>
<dbReference type="KEGG" id="ock:EXM22_17145"/>